<dbReference type="PANTHER" id="PTHR12145:SF21">
    <property type="entry name" value="MANNAN ENDO-1,6-ALPHA-MANNOSIDASE DFG5"/>
    <property type="match status" value="1"/>
</dbReference>
<dbReference type="EMBL" id="JAEUBG010005537">
    <property type="protein sequence ID" value="KAH3674298.1"/>
    <property type="molecule type" value="Genomic_DNA"/>
</dbReference>
<keyword evidence="6" id="KW-0325">Glycoprotein</keyword>
<evidence type="ECO:0000256" key="1">
    <source>
        <dbReference type="ARBA" id="ARBA00001452"/>
    </source>
</evidence>
<dbReference type="SUPFAM" id="SSF48208">
    <property type="entry name" value="Six-hairpin glycosidases"/>
    <property type="match status" value="1"/>
</dbReference>
<evidence type="ECO:0000256" key="8">
    <source>
        <dbReference type="SAM" id="MobiDB-lite"/>
    </source>
</evidence>
<evidence type="ECO:0000256" key="7">
    <source>
        <dbReference type="ARBA" id="ARBA00023295"/>
    </source>
</evidence>
<dbReference type="AlphaFoldDB" id="A0A9P8TCD0"/>
<keyword evidence="5" id="KW-0378">Hydrolase</keyword>
<sequence>SSTTTTLSPTTTTLSSHSSSSVSTSASSTTSTTSATSTETTEQTTTSSTETVSSTSTSGIQIDTSNKESVCKAASIVIDDLLQYYSGNGEFLQPYYWWQYGVTFGSLLNYQHICGNDSLQTMIYKGMVAQVGSDWDYQPSTRDDIGNDDIGTWALVAIQAAEQGFTNPSDVDDSAPSWLEIAENSFRLLWSRWDTGTCNGGVRWQFEETDSGYSYKATIANANLFQLSARLARYTGNTTYVDVCDEMYDWIAGAGLVNPLEYGSEVYDGFHTTSNCTDLVKVMWTYNYGVLIGGSAYLYNLTEQEKWYHRTDSILTGSQILYNDTVLYERACEYYNTCNTDQTIFKGIYTRYIGVASQLIPKMQDRINGLIVPSALGAAQSCAGGDSGFECGMRWAIETGYDNNPGLGQQVNALEIFLNSVVNESGVPSKEN</sequence>
<keyword evidence="10" id="KW-1185">Reference proteome</keyword>
<dbReference type="GO" id="GO:0009272">
    <property type="term" value="P:fungal-type cell wall biogenesis"/>
    <property type="evidence" value="ECO:0007669"/>
    <property type="project" value="TreeGrafter"/>
</dbReference>
<keyword evidence="7" id="KW-0326">Glycosidase</keyword>
<feature type="compositionally biased region" description="Low complexity" evidence="8">
    <location>
        <begin position="1"/>
        <end position="58"/>
    </location>
</feature>
<dbReference type="GO" id="GO:0016052">
    <property type="term" value="P:carbohydrate catabolic process"/>
    <property type="evidence" value="ECO:0007669"/>
    <property type="project" value="InterPro"/>
</dbReference>
<comment type="caution">
    <text evidence="9">The sequence shown here is derived from an EMBL/GenBank/DDBJ whole genome shotgun (WGS) entry which is preliminary data.</text>
</comment>
<feature type="non-terminal residue" evidence="9">
    <location>
        <position position="1"/>
    </location>
</feature>
<organism evidence="9 10">
    <name type="scientific">Wickerhamomyces pijperi</name>
    <name type="common">Yeast</name>
    <name type="synonym">Pichia pijperi</name>
    <dbReference type="NCBI Taxonomy" id="599730"/>
    <lineage>
        <taxon>Eukaryota</taxon>
        <taxon>Fungi</taxon>
        <taxon>Dikarya</taxon>
        <taxon>Ascomycota</taxon>
        <taxon>Saccharomycotina</taxon>
        <taxon>Saccharomycetes</taxon>
        <taxon>Phaffomycetales</taxon>
        <taxon>Wickerhamomycetaceae</taxon>
        <taxon>Wickerhamomyces</taxon>
    </lineage>
</organism>
<name>A0A9P8TCD0_WICPI</name>
<evidence type="ECO:0000256" key="2">
    <source>
        <dbReference type="ARBA" id="ARBA00009699"/>
    </source>
</evidence>
<gene>
    <name evidence="9" type="ORF">WICPIJ_009609</name>
</gene>
<dbReference type="GO" id="GO:0008496">
    <property type="term" value="F:mannan endo-1,6-alpha-mannosidase activity"/>
    <property type="evidence" value="ECO:0007669"/>
    <property type="project" value="UniProtKB-EC"/>
</dbReference>
<evidence type="ECO:0000313" key="9">
    <source>
        <dbReference type="EMBL" id="KAH3674298.1"/>
    </source>
</evidence>
<dbReference type="InterPro" id="IPR008928">
    <property type="entry name" value="6-hairpin_glycosidase_sf"/>
</dbReference>
<dbReference type="PANTHER" id="PTHR12145">
    <property type="entry name" value="MANNAN ENDO-1,6-ALPHA-MANNOSIDASE DCW1"/>
    <property type="match status" value="1"/>
</dbReference>
<evidence type="ECO:0000256" key="3">
    <source>
        <dbReference type="ARBA" id="ARBA00012350"/>
    </source>
</evidence>
<protein>
    <recommendedName>
        <fullName evidence="3">mannan endo-1,6-alpha-mannosidase</fullName>
        <ecNumber evidence="3">3.2.1.101</ecNumber>
    </recommendedName>
</protein>
<reference evidence="9" key="2">
    <citation type="submission" date="2021-01" db="EMBL/GenBank/DDBJ databases">
        <authorList>
            <person name="Schikora-Tamarit M.A."/>
        </authorList>
    </citation>
    <scope>NUCLEOTIDE SEQUENCE</scope>
    <source>
        <strain evidence="9">CBS2887</strain>
    </source>
</reference>
<evidence type="ECO:0000256" key="6">
    <source>
        <dbReference type="ARBA" id="ARBA00023180"/>
    </source>
</evidence>
<dbReference type="OrthoDB" id="4187847at2759"/>
<reference evidence="9" key="1">
    <citation type="journal article" date="2021" name="Open Biol.">
        <title>Shared evolutionary footprints suggest mitochondrial oxidative damage underlies multiple complex I losses in fungi.</title>
        <authorList>
            <person name="Schikora-Tamarit M.A."/>
            <person name="Marcet-Houben M."/>
            <person name="Nosek J."/>
            <person name="Gabaldon T."/>
        </authorList>
    </citation>
    <scope>NUCLEOTIDE SEQUENCE</scope>
    <source>
        <strain evidence="9">CBS2887</strain>
    </source>
</reference>
<keyword evidence="4" id="KW-0732">Signal</keyword>
<dbReference type="PIRSF" id="PIRSF016302">
    <property type="entry name" value="Man_a_manosd"/>
    <property type="match status" value="1"/>
</dbReference>
<comment type="similarity">
    <text evidence="2">Belongs to the glycosyl hydrolase 76 family.</text>
</comment>
<evidence type="ECO:0000313" key="10">
    <source>
        <dbReference type="Proteomes" id="UP000774326"/>
    </source>
</evidence>
<evidence type="ECO:0000256" key="4">
    <source>
        <dbReference type="ARBA" id="ARBA00022729"/>
    </source>
</evidence>
<dbReference type="Pfam" id="PF03663">
    <property type="entry name" value="Glyco_hydro_76"/>
    <property type="match status" value="1"/>
</dbReference>
<proteinExistence type="inferred from homology"/>
<comment type="catalytic activity">
    <reaction evidence="1">
        <text>Random hydrolysis of (1-&gt;6)-alpha-D-mannosidic linkages in unbranched (1-&gt;6)-mannans.</text>
        <dbReference type="EC" id="3.2.1.101"/>
    </reaction>
</comment>
<dbReference type="GO" id="GO:0007117">
    <property type="term" value="P:budding cell bud growth"/>
    <property type="evidence" value="ECO:0007669"/>
    <property type="project" value="TreeGrafter"/>
</dbReference>
<feature type="region of interest" description="Disordered" evidence="8">
    <location>
        <begin position="1"/>
        <end position="60"/>
    </location>
</feature>
<accession>A0A9P8TCD0</accession>
<dbReference type="EC" id="3.2.1.101" evidence="3"/>
<evidence type="ECO:0000256" key="5">
    <source>
        <dbReference type="ARBA" id="ARBA00022801"/>
    </source>
</evidence>
<dbReference type="InterPro" id="IPR014480">
    <property type="entry name" value="Mannan-1_6-alpha_mannosidase"/>
</dbReference>
<dbReference type="InterPro" id="IPR005198">
    <property type="entry name" value="Glyco_hydro_76"/>
</dbReference>
<dbReference type="Gene3D" id="1.50.10.20">
    <property type="match status" value="1"/>
</dbReference>
<dbReference type="Proteomes" id="UP000774326">
    <property type="component" value="Unassembled WGS sequence"/>
</dbReference>